<dbReference type="AlphaFoldDB" id="A0A9P4I9W2"/>
<dbReference type="OrthoDB" id="2851338at2759"/>
<keyword evidence="2" id="KW-1185">Reference proteome</keyword>
<reference evidence="1" key="1">
    <citation type="journal article" date="2020" name="Stud. Mycol.">
        <title>101 Dothideomycetes genomes: a test case for predicting lifestyles and emergence of pathogens.</title>
        <authorList>
            <person name="Haridas S."/>
            <person name="Albert R."/>
            <person name="Binder M."/>
            <person name="Bloem J."/>
            <person name="Labutti K."/>
            <person name="Salamov A."/>
            <person name="Andreopoulos B."/>
            <person name="Baker S."/>
            <person name="Barry K."/>
            <person name="Bills G."/>
            <person name="Bluhm B."/>
            <person name="Cannon C."/>
            <person name="Castanera R."/>
            <person name="Culley D."/>
            <person name="Daum C."/>
            <person name="Ezra D."/>
            <person name="Gonzalez J."/>
            <person name="Henrissat B."/>
            <person name="Kuo A."/>
            <person name="Liang C."/>
            <person name="Lipzen A."/>
            <person name="Lutzoni F."/>
            <person name="Magnuson J."/>
            <person name="Mondo S."/>
            <person name="Nolan M."/>
            <person name="Ohm R."/>
            <person name="Pangilinan J."/>
            <person name="Park H.-J."/>
            <person name="Ramirez L."/>
            <person name="Alfaro M."/>
            <person name="Sun H."/>
            <person name="Tritt A."/>
            <person name="Yoshinaga Y."/>
            <person name="Zwiers L.-H."/>
            <person name="Turgeon B."/>
            <person name="Goodwin S."/>
            <person name="Spatafora J."/>
            <person name="Crous P."/>
            <person name="Grigoriev I."/>
        </authorList>
    </citation>
    <scope>NUCLEOTIDE SEQUENCE</scope>
    <source>
        <strain evidence="1">CBS 133067</strain>
    </source>
</reference>
<gene>
    <name evidence="1" type="ORF">NA57DRAFT_58885</name>
</gene>
<name>A0A9P4I9W2_9PEZI</name>
<dbReference type="EMBL" id="ML978130">
    <property type="protein sequence ID" value="KAF2095812.1"/>
    <property type="molecule type" value="Genomic_DNA"/>
</dbReference>
<dbReference type="Proteomes" id="UP000799772">
    <property type="component" value="Unassembled WGS sequence"/>
</dbReference>
<proteinExistence type="predicted"/>
<accession>A0A9P4I9W2</accession>
<comment type="caution">
    <text evidence="1">The sequence shown here is derived from an EMBL/GenBank/DDBJ whole genome shotgun (WGS) entry which is preliminary data.</text>
</comment>
<organism evidence="1 2">
    <name type="scientific">Rhizodiscina lignyota</name>
    <dbReference type="NCBI Taxonomy" id="1504668"/>
    <lineage>
        <taxon>Eukaryota</taxon>
        <taxon>Fungi</taxon>
        <taxon>Dikarya</taxon>
        <taxon>Ascomycota</taxon>
        <taxon>Pezizomycotina</taxon>
        <taxon>Dothideomycetes</taxon>
        <taxon>Pleosporomycetidae</taxon>
        <taxon>Aulographales</taxon>
        <taxon>Rhizodiscinaceae</taxon>
        <taxon>Rhizodiscina</taxon>
    </lineage>
</organism>
<evidence type="ECO:0000313" key="2">
    <source>
        <dbReference type="Proteomes" id="UP000799772"/>
    </source>
</evidence>
<evidence type="ECO:0000313" key="1">
    <source>
        <dbReference type="EMBL" id="KAF2095812.1"/>
    </source>
</evidence>
<protein>
    <submittedName>
        <fullName evidence="1">Uncharacterized protein</fullName>
    </submittedName>
</protein>
<sequence length="250" mass="28752">MPTAPYLLWEKSRPVSIDEDLWTKWYIEERLPYFVKHNIATNASLYKEIKAPGFRGSEGDACKFLALYQTNLEEPLESLKYPRVPTATEFVPGKQIETCGEIHGRIYKLIQDYDPKSIGQCETWPGKHNQLIAYDSQDSAAFFMTAEMDPIDETDYHNWYTEEHLDMIHKVTGHRRSQRYVMQSKASGSGDLSDVPKFVAAHEFDTLEGYLVGTKEANAAMGSPWTQKHTREARLTVFKMYERIKTVGPD</sequence>